<dbReference type="GO" id="GO:0008757">
    <property type="term" value="F:S-adenosylmethionine-dependent methyltransferase activity"/>
    <property type="evidence" value="ECO:0007669"/>
    <property type="project" value="UniProtKB-ARBA"/>
</dbReference>
<keyword evidence="4" id="KW-0862">Zinc</keyword>
<protein>
    <submittedName>
        <fullName evidence="10">Uncharacterized protein</fullName>
    </submittedName>
</protein>
<feature type="domain" description="C2H2-type" evidence="8">
    <location>
        <begin position="964"/>
        <end position="992"/>
    </location>
</feature>
<feature type="compositionally biased region" description="Polar residues" evidence="6">
    <location>
        <begin position="1127"/>
        <end position="1146"/>
    </location>
</feature>
<feature type="domain" description="C2H2-type" evidence="8">
    <location>
        <begin position="608"/>
        <end position="636"/>
    </location>
</feature>
<dbReference type="SUPFAM" id="SSF57667">
    <property type="entry name" value="beta-beta-alpha zinc fingers"/>
    <property type="match status" value="5"/>
</dbReference>
<evidence type="ECO:0000256" key="3">
    <source>
        <dbReference type="ARBA" id="ARBA00022771"/>
    </source>
</evidence>
<dbReference type="PANTHER" id="PTHR24379:SF121">
    <property type="entry name" value="C2H2-TYPE DOMAIN-CONTAINING PROTEIN"/>
    <property type="match status" value="1"/>
</dbReference>
<dbReference type="EMBL" id="JAWJWE010000004">
    <property type="protein sequence ID" value="KAK6635983.1"/>
    <property type="molecule type" value="Genomic_DNA"/>
</dbReference>
<evidence type="ECO:0000256" key="1">
    <source>
        <dbReference type="ARBA" id="ARBA00022723"/>
    </source>
</evidence>
<evidence type="ECO:0000256" key="5">
    <source>
        <dbReference type="PROSITE-ProRule" id="PRU00042"/>
    </source>
</evidence>
<dbReference type="InterPro" id="IPR046341">
    <property type="entry name" value="SET_dom_sf"/>
</dbReference>
<keyword evidence="3 5" id="KW-0863">Zinc-finger</keyword>
<dbReference type="FunFam" id="3.30.160.60:FF:001316">
    <property type="entry name" value="PR domain zinc finger protein 10"/>
    <property type="match status" value="1"/>
</dbReference>
<feature type="domain" description="C2H2-type" evidence="8">
    <location>
        <begin position="848"/>
        <end position="876"/>
    </location>
</feature>
<feature type="domain" description="SET" evidence="9">
    <location>
        <begin position="395"/>
        <end position="523"/>
    </location>
</feature>
<evidence type="ECO:0000313" key="11">
    <source>
        <dbReference type="Proteomes" id="UP001372834"/>
    </source>
</evidence>
<feature type="domain" description="C2H2-type" evidence="8">
    <location>
        <begin position="1101"/>
        <end position="1129"/>
    </location>
</feature>
<dbReference type="GO" id="GO:0008270">
    <property type="term" value="F:zinc ion binding"/>
    <property type="evidence" value="ECO:0007669"/>
    <property type="project" value="UniProtKB-KW"/>
</dbReference>
<dbReference type="PROSITE" id="PS50157">
    <property type="entry name" value="ZINC_FINGER_C2H2_2"/>
    <property type="match status" value="12"/>
</dbReference>
<evidence type="ECO:0000259" key="9">
    <source>
        <dbReference type="PROSITE" id="PS50280"/>
    </source>
</evidence>
<dbReference type="Proteomes" id="UP001372834">
    <property type="component" value="Unassembled WGS sequence"/>
</dbReference>
<evidence type="ECO:0000256" key="7">
    <source>
        <dbReference type="SAM" id="Phobius"/>
    </source>
</evidence>
<feature type="domain" description="C2H2-type" evidence="8">
    <location>
        <begin position="762"/>
        <end position="789"/>
    </location>
</feature>
<dbReference type="FunFam" id="3.30.160.60:FF:000100">
    <property type="entry name" value="Zinc finger 45-like"/>
    <property type="match status" value="1"/>
</dbReference>
<reference evidence="10 11" key="1">
    <citation type="submission" date="2023-10" db="EMBL/GenBank/DDBJ databases">
        <title>Genomes of two closely related lineages of the louse Polyplax serrata with different host specificities.</title>
        <authorList>
            <person name="Martinu J."/>
            <person name="Tarabai H."/>
            <person name="Stefka J."/>
            <person name="Hypsa V."/>
        </authorList>
    </citation>
    <scope>NUCLEOTIDE SEQUENCE [LARGE SCALE GENOMIC DNA]</scope>
    <source>
        <strain evidence="10">HR10_N</strain>
    </source>
</reference>
<keyword evidence="2" id="KW-0677">Repeat</keyword>
<feature type="domain" description="C2H2-type" evidence="8">
    <location>
        <begin position="904"/>
        <end position="932"/>
    </location>
</feature>
<feature type="domain" description="C2H2-type" evidence="8">
    <location>
        <begin position="724"/>
        <end position="746"/>
    </location>
</feature>
<dbReference type="PROSITE" id="PS50280">
    <property type="entry name" value="SET"/>
    <property type="match status" value="1"/>
</dbReference>
<keyword evidence="7" id="KW-0472">Membrane</keyword>
<dbReference type="Gene3D" id="3.30.160.60">
    <property type="entry name" value="Classic Zinc Finger"/>
    <property type="match status" value="7"/>
</dbReference>
<feature type="region of interest" description="Disordered" evidence="6">
    <location>
        <begin position="1253"/>
        <end position="1280"/>
    </location>
</feature>
<dbReference type="Pfam" id="PF13894">
    <property type="entry name" value="zf-C2H2_4"/>
    <property type="match status" value="1"/>
</dbReference>
<proteinExistence type="predicted"/>
<dbReference type="InterPro" id="IPR001214">
    <property type="entry name" value="SET_dom"/>
</dbReference>
<feature type="domain" description="C2H2-type" evidence="8">
    <location>
        <begin position="876"/>
        <end position="903"/>
    </location>
</feature>
<feature type="transmembrane region" description="Helical" evidence="7">
    <location>
        <begin position="1048"/>
        <end position="1071"/>
    </location>
</feature>
<keyword evidence="1" id="KW-0479">Metal-binding</keyword>
<comment type="caution">
    <text evidence="10">The sequence shown here is derived from an EMBL/GenBank/DDBJ whole genome shotgun (WGS) entry which is preliminary data.</text>
</comment>
<dbReference type="SMART" id="SM00355">
    <property type="entry name" value="ZnF_C2H2"/>
    <property type="match status" value="13"/>
</dbReference>
<dbReference type="PROSITE" id="PS00028">
    <property type="entry name" value="ZINC_FINGER_C2H2_1"/>
    <property type="match status" value="12"/>
</dbReference>
<feature type="domain" description="C2H2-type" evidence="8">
    <location>
        <begin position="820"/>
        <end position="847"/>
    </location>
</feature>
<dbReference type="InterPro" id="IPR013087">
    <property type="entry name" value="Znf_C2H2_type"/>
</dbReference>
<dbReference type="GO" id="GO:0008276">
    <property type="term" value="F:protein methyltransferase activity"/>
    <property type="evidence" value="ECO:0007669"/>
    <property type="project" value="UniProtKB-ARBA"/>
</dbReference>
<feature type="domain" description="C2H2-type" evidence="8">
    <location>
        <begin position="669"/>
        <end position="696"/>
    </location>
</feature>
<evidence type="ECO:0000256" key="6">
    <source>
        <dbReference type="SAM" id="MobiDB-lite"/>
    </source>
</evidence>
<dbReference type="InterPro" id="IPR036236">
    <property type="entry name" value="Znf_C2H2_sf"/>
</dbReference>
<keyword evidence="7" id="KW-1133">Transmembrane helix</keyword>
<evidence type="ECO:0000256" key="2">
    <source>
        <dbReference type="ARBA" id="ARBA00022737"/>
    </source>
</evidence>
<gene>
    <name evidence="10" type="ORF">RUM43_009635</name>
</gene>
<name>A0AAN8S7L5_POLSC</name>
<feature type="domain" description="C2H2-type" evidence="8">
    <location>
        <begin position="792"/>
        <end position="819"/>
    </location>
</feature>
<accession>A0AAN8S7L5</accession>
<dbReference type="AlphaFoldDB" id="A0AAN8S7L5"/>
<feature type="domain" description="C2H2-type" evidence="8">
    <location>
        <begin position="540"/>
        <end position="567"/>
    </location>
</feature>
<dbReference type="Gene3D" id="2.170.270.10">
    <property type="entry name" value="SET domain"/>
    <property type="match status" value="1"/>
</dbReference>
<dbReference type="GO" id="GO:0008170">
    <property type="term" value="F:N-methyltransferase activity"/>
    <property type="evidence" value="ECO:0007669"/>
    <property type="project" value="UniProtKB-ARBA"/>
</dbReference>
<dbReference type="PANTHER" id="PTHR24379">
    <property type="entry name" value="KRAB AND ZINC FINGER DOMAIN-CONTAINING"/>
    <property type="match status" value="1"/>
</dbReference>
<evidence type="ECO:0000259" key="8">
    <source>
        <dbReference type="PROSITE" id="PS50157"/>
    </source>
</evidence>
<sequence length="1280" mass="145300">MDEPPLVQEGSPTAVPFQCFQRDNHSSSIQNWQHLSGKIQNSKLLFLTVEYVHGANDVNMQGELNNSSASISENERIIDSLDLNTTSTTQLSHLYNTLVITTNGQSQYQNSFLVLPQLRNNSQQISVLLDDSQEKKISGATDIETGDKLNSTTSQLLVHSEGISYNEESSLSEKLIAPCSQDVAKHKSLESAVNHSGEDINDNTCLFQACNIMQNEYPTHTSHCTMLLSGTGENEDKALLKASKYETNDGRLKGDELLLSDSEQNSELLMKSEGLMEVDAYNLTQTAYLTSDDGNSYRGIEEQLNINDIGKVENEYLLTEAMDFGGAETNLLQTNLEAFTSQVMDTSGFLLYDKTRLRPVKKNATVNLGLDYWCENCELGTKCGRHEIKIVSDKPVLTRARATLPKELLAINKLIGDGNEEGVFARKTIMRRVQFGPVEGRIVKDWDAAQMDPENIQLLLEVETGELLKLDVSDEYETNWMRFVRKAKTLKEQNMILTQQGKSLYFTTTRLIPPRHELKVGYGLQYAERRKLKVLDDLSWSCFECTSTFASSDELQKHLNNHENGKDKYNRKKNKREVVKASEISNNVRTAIRGRTRNESNEKSVKENECRTCHKNFPKTYSLKRHLLLVHSTDKNKENSSILKNLNDKVPITKILFKKKSSNGSASEWLCTHCNLTFDNPSVLNLHTLTHAAEDLESEAVLGLPSELSSVYHEGEFLIQNGDIQCPQCTQEFSSKRELIDHVSTHGKMMVTKLCNNPSKPYKCDRCYKSFATALRLQKHMLVHGSEEIKPYQCDTCFKRFLNNSALSCHLKTHNDKKCFECPICKKEFKQVFGLKEHVKIHSTDGFFTCPHCNKVFDGYSVVRKHIRAFHSGYQHVCRDCGKLCPTLDKLRMHSLKHSDHREFLCANCGKQFKRKDKLKEHMKRLHSAEREMKMMSSALRIPSTKDRRFTPKVSPMTYDRFIYKCRNCMVGFKRRGMLVNHLAKRHPDIVPNTVPELNLPILKTTRDYFCQYCDKIYKSSSKRKAHILKNHPGAELPMSNRQKVNPHIFGCFLMGDVTFIFCLLLVTLFIKLYKGGIPHVPGIPNPTYSQTVGSVKTTPHGCKWCHKQYASKAKLLQHQRKKHSTLLPQGQQTTRLSKNSSSPNGSKHMENSGEPPNVEKLNESENNRQYICSKIHLSESEVVDGGLNIGSLVGQNLDLAYKKCVKSLPENVSCELLDQAMTELNQSFSDYKLPFAGTQESLFKMMELKDTGDCGGREENTGESQVTRTWPDLSPYPPR</sequence>
<evidence type="ECO:0000256" key="4">
    <source>
        <dbReference type="ARBA" id="ARBA00022833"/>
    </source>
</evidence>
<dbReference type="Pfam" id="PF00096">
    <property type="entry name" value="zf-C2H2"/>
    <property type="match status" value="3"/>
</dbReference>
<dbReference type="Pfam" id="PF21549">
    <property type="entry name" value="PRDM2_PR"/>
    <property type="match status" value="1"/>
</dbReference>
<keyword evidence="7" id="KW-0812">Transmembrane</keyword>
<organism evidence="10 11">
    <name type="scientific">Polyplax serrata</name>
    <name type="common">Common mouse louse</name>
    <dbReference type="NCBI Taxonomy" id="468196"/>
    <lineage>
        <taxon>Eukaryota</taxon>
        <taxon>Metazoa</taxon>
        <taxon>Ecdysozoa</taxon>
        <taxon>Arthropoda</taxon>
        <taxon>Hexapoda</taxon>
        <taxon>Insecta</taxon>
        <taxon>Pterygota</taxon>
        <taxon>Neoptera</taxon>
        <taxon>Paraneoptera</taxon>
        <taxon>Psocodea</taxon>
        <taxon>Troctomorpha</taxon>
        <taxon>Phthiraptera</taxon>
        <taxon>Anoplura</taxon>
        <taxon>Polyplacidae</taxon>
        <taxon>Polyplax</taxon>
    </lineage>
</organism>
<evidence type="ECO:0000313" key="10">
    <source>
        <dbReference type="EMBL" id="KAK6635983.1"/>
    </source>
</evidence>
<feature type="region of interest" description="Disordered" evidence="6">
    <location>
        <begin position="1121"/>
        <end position="1162"/>
    </location>
</feature>